<sequence>MKSQEEGENEEDLNKIKETHYKIVEDSPKGRFSRFNEEIGSGAYKTVYRAIDNDTGCEVAWNVVKTGGMSKIEKEKVRDEIMMIQKLMHPNIIHFIKAWHNKEREEVIFITEIMTGGSLKQYLKKIRSPHLRVIKQWCRDILNGLHYLHSQKPYPVIHRDLKCDNIFVSSSTGDIRIGDLGLSTFMRTSHNKTVLGTPQYMAPELFEERYGPTVDIYSFGLCLLEMCTHAIPYSECKTPVEVYRKVTNGIKPLVLERIADKEVKEFIELCLAPVDQRPYAQELLDHPFLFIDENDERVHHPIALKSEENLEHKTPEILPHIDYEEIKNESPHSMPKNNEKEEKNSSVREKPATLSKTKETLKEKEIQSHVGKEKEIPENMSRTVINENKKNVHRPDIIQFANAPQEPQDTEIKISINIGNRDAATGKVSPIKLDFVFNLHADTPEGVAEEMASAFNLRPSFISKIASVIREKLEHIHDDSTAYTPISSGMGSRNSSFENIIREFSSHEIPSPSFSSGNTSPIEIQSKDSQHRELMKSFMNEMSERQMIQIPPFKNNISLLKPENDPDDVKLLQAALNSSLGTRHKADGIYGKKTEALVKRFQEEAGMLVNGVVNKAVWDQLMMNYERKKRWEKEQARESSERRKASSISFRQNSIGEKDNSQQIAEPCWM</sequence>
<dbReference type="PANTHER" id="PTHR13902">
    <property type="entry name" value="SERINE/THREONINE-PROTEIN KINASE WNK WITH NO LYSINE -RELATED"/>
    <property type="match status" value="1"/>
</dbReference>
<evidence type="ECO:0000256" key="1">
    <source>
        <dbReference type="SAM" id="MobiDB-lite"/>
    </source>
</evidence>
<dbReference type="Pfam" id="PF01471">
    <property type="entry name" value="PG_binding_1"/>
    <property type="match status" value="1"/>
</dbReference>
<comment type="caution">
    <text evidence="3">The sequence shown here is derived from an EMBL/GenBank/DDBJ whole genome shotgun (WGS) entry which is preliminary data.</text>
</comment>
<name>A0AAU9K5N1_9CILI</name>
<dbReference type="GO" id="GO:0005524">
    <property type="term" value="F:ATP binding"/>
    <property type="evidence" value="ECO:0007669"/>
    <property type="project" value="InterPro"/>
</dbReference>
<evidence type="ECO:0000313" key="4">
    <source>
        <dbReference type="Proteomes" id="UP001162131"/>
    </source>
</evidence>
<protein>
    <recommendedName>
        <fullName evidence="2">Protein kinase domain-containing protein</fullName>
    </recommendedName>
</protein>
<dbReference type="AlphaFoldDB" id="A0AAU9K5N1"/>
<feature type="region of interest" description="Disordered" evidence="1">
    <location>
        <begin position="327"/>
        <end position="372"/>
    </location>
</feature>
<gene>
    <name evidence="3" type="ORF">BSTOLATCC_MIC58130</name>
</gene>
<reference evidence="3" key="1">
    <citation type="submission" date="2021-09" db="EMBL/GenBank/DDBJ databases">
        <authorList>
            <consortium name="AG Swart"/>
            <person name="Singh M."/>
            <person name="Singh A."/>
            <person name="Seah K."/>
            <person name="Emmerich C."/>
        </authorList>
    </citation>
    <scope>NUCLEOTIDE SEQUENCE</scope>
    <source>
        <strain evidence="3">ATCC30299</strain>
    </source>
</reference>
<feature type="domain" description="Protein kinase" evidence="2">
    <location>
        <begin position="33"/>
        <end position="289"/>
    </location>
</feature>
<dbReference type="CDD" id="cd13983">
    <property type="entry name" value="STKc_WNK"/>
    <property type="match status" value="1"/>
</dbReference>
<organism evidence="3 4">
    <name type="scientific">Blepharisma stoltei</name>
    <dbReference type="NCBI Taxonomy" id="1481888"/>
    <lineage>
        <taxon>Eukaryota</taxon>
        <taxon>Sar</taxon>
        <taxon>Alveolata</taxon>
        <taxon>Ciliophora</taxon>
        <taxon>Postciliodesmatophora</taxon>
        <taxon>Heterotrichea</taxon>
        <taxon>Heterotrichida</taxon>
        <taxon>Blepharismidae</taxon>
        <taxon>Blepharisma</taxon>
    </lineage>
</organism>
<dbReference type="Gene3D" id="1.10.101.10">
    <property type="entry name" value="PGBD-like superfamily/PGBD"/>
    <property type="match status" value="1"/>
</dbReference>
<evidence type="ECO:0000259" key="2">
    <source>
        <dbReference type="PROSITE" id="PS50011"/>
    </source>
</evidence>
<dbReference type="Proteomes" id="UP001162131">
    <property type="component" value="Unassembled WGS sequence"/>
</dbReference>
<dbReference type="InterPro" id="IPR050588">
    <property type="entry name" value="WNK_Ser-Thr_kinase"/>
</dbReference>
<dbReference type="SMART" id="SM00220">
    <property type="entry name" value="S_TKc"/>
    <property type="match status" value="1"/>
</dbReference>
<dbReference type="Gene3D" id="1.10.510.10">
    <property type="entry name" value="Transferase(Phosphotransferase) domain 1"/>
    <property type="match status" value="1"/>
</dbReference>
<dbReference type="PROSITE" id="PS50011">
    <property type="entry name" value="PROTEIN_KINASE_DOM"/>
    <property type="match status" value="1"/>
</dbReference>
<evidence type="ECO:0000313" key="3">
    <source>
        <dbReference type="EMBL" id="CAG9333316.1"/>
    </source>
</evidence>
<feature type="compositionally biased region" description="Basic and acidic residues" evidence="1">
    <location>
        <begin position="337"/>
        <end position="372"/>
    </location>
</feature>
<dbReference type="Gene3D" id="3.30.200.20">
    <property type="entry name" value="Phosphorylase Kinase, domain 1"/>
    <property type="match status" value="1"/>
</dbReference>
<dbReference type="InterPro" id="IPR008271">
    <property type="entry name" value="Ser/Thr_kinase_AS"/>
</dbReference>
<dbReference type="InterPro" id="IPR011009">
    <property type="entry name" value="Kinase-like_dom_sf"/>
</dbReference>
<proteinExistence type="predicted"/>
<dbReference type="SUPFAM" id="SSF56112">
    <property type="entry name" value="Protein kinase-like (PK-like)"/>
    <property type="match status" value="1"/>
</dbReference>
<accession>A0AAU9K5N1</accession>
<feature type="region of interest" description="Disordered" evidence="1">
    <location>
        <begin position="630"/>
        <end position="670"/>
    </location>
</feature>
<dbReference type="SUPFAM" id="SSF47090">
    <property type="entry name" value="PGBD-like"/>
    <property type="match status" value="1"/>
</dbReference>
<dbReference type="InterPro" id="IPR036366">
    <property type="entry name" value="PGBDSf"/>
</dbReference>
<dbReference type="InterPro" id="IPR036365">
    <property type="entry name" value="PGBD-like_sf"/>
</dbReference>
<keyword evidence="4" id="KW-1185">Reference proteome</keyword>
<dbReference type="GO" id="GO:0004672">
    <property type="term" value="F:protein kinase activity"/>
    <property type="evidence" value="ECO:0007669"/>
    <property type="project" value="InterPro"/>
</dbReference>
<dbReference type="PROSITE" id="PS00108">
    <property type="entry name" value="PROTEIN_KINASE_ST"/>
    <property type="match status" value="1"/>
</dbReference>
<dbReference type="InterPro" id="IPR002477">
    <property type="entry name" value="Peptidoglycan-bd-like"/>
</dbReference>
<feature type="compositionally biased region" description="Basic and acidic residues" evidence="1">
    <location>
        <begin position="630"/>
        <end position="644"/>
    </location>
</feature>
<dbReference type="InterPro" id="IPR000719">
    <property type="entry name" value="Prot_kinase_dom"/>
</dbReference>
<dbReference type="EMBL" id="CAJZBQ010000056">
    <property type="protein sequence ID" value="CAG9333316.1"/>
    <property type="molecule type" value="Genomic_DNA"/>
</dbReference>
<dbReference type="Pfam" id="PF00069">
    <property type="entry name" value="Pkinase"/>
    <property type="match status" value="1"/>
</dbReference>